<dbReference type="EMBL" id="QXTG01000002">
    <property type="protein sequence ID" value="RIX27727.1"/>
    <property type="molecule type" value="Genomic_DNA"/>
</dbReference>
<dbReference type="InterPro" id="IPR006311">
    <property type="entry name" value="TAT_signal"/>
</dbReference>
<comment type="caution">
    <text evidence="2">The sequence shown here is derived from an EMBL/GenBank/DDBJ whole genome shotgun (WGS) entry which is preliminary data.</text>
</comment>
<keyword evidence="3" id="KW-1185">Reference proteome</keyword>
<reference evidence="3" key="1">
    <citation type="submission" date="2018-09" db="EMBL/GenBank/DDBJ databases">
        <authorList>
            <person name="Kim I."/>
        </authorList>
    </citation>
    <scope>NUCLEOTIDE SEQUENCE [LARGE SCALE GENOMIC DNA]</scope>
    <source>
        <strain evidence="3">DD4a</strain>
    </source>
</reference>
<evidence type="ECO:0000313" key="2">
    <source>
        <dbReference type="EMBL" id="RIX27727.1"/>
    </source>
</evidence>
<feature type="chain" id="PRO_5017428857" description="DUF1906 domain-containing protein" evidence="1">
    <location>
        <begin position="31"/>
        <end position="358"/>
    </location>
</feature>
<dbReference type="Gene3D" id="3.20.20.80">
    <property type="entry name" value="Glycosidases"/>
    <property type="match status" value="1"/>
</dbReference>
<proteinExistence type="predicted"/>
<organism evidence="2 3">
    <name type="scientific">Amnibacterium setariae</name>
    <dbReference type="NCBI Taxonomy" id="2306585"/>
    <lineage>
        <taxon>Bacteria</taxon>
        <taxon>Bacillati</taxon>
        <taxon>Actinomycetota</taxon>
        <taxon>Actinomycetes</taxon>
        <taxon>Micrococcales</taxon>
        <taxon>Microbacteriaceae</taxon>
        <taxon>Amnibacterium</taxon>
    </lineage>
</organism>
<dbReference type="RefSeq" id="WP_119482036.1">
    <property type="nucleotide sequence ID" value="NZ_QXTG01000002.1"/>
</dbReference>
<sequence>MGHLTRRAPLALAVTAGLLAAVLTPQAANAATAPPRPVGIDVSYPNCAQVLEPAAFAIVGINEGLGRTDNPCLAAQLAYAASTPGTGHARLDVYVNTQNPSPKEAASWPTGDVTFDGHRMKSPYGKCSGGASRACSWIYGASIARDDVTRLAANGVTGPVGRWWLDVETANSWSTSKTRNRAALEGMAAAFAQLGKPVGLYSLKGELGDLIGSVPRSSRLWKLPFWIAGAADQGAALRACSMAPLTGGRVTLAQWKDDAAHLDRDVACGTFSKSPKPKIFGHYRKGAKLTAKPGTWAPGAVHLAYRWTRDGKPIAKATHAKYTVKRADRGHRIAVVVTATENGYSRVVRTSASHRVAR</sequence>
<dbReference type="AlphaFoldDB" id="A0A3A1U1N9"/>
<dbReference type="PROSITE" id="PS51318">
    <property type="entry name" value="TAT"/>
    <property type="match status" value="1"/>
</dbReference>
<dbReference type="Gene3D" id="2.60.40.2700">
    <property type="match status" value="1"/>
</dbReference>
<feature type="signal peptide" evidence="1">
    <location>
        <begin position="1"/>
        <end position="30"/>
    </location>
</feature>
<protein>
    <recommendedName>
        <fullName evidence="4">DUF1906 domain-containing protein</fullName>
    </recommendedName>
</protein>
<gene>
    <name evidence="2" type="ORF">D1781_09260</name>
</gene>
<dbReference type="OrthoDB" id="9779955at2"/>
<name>A0A3A1U1N9_9MICO</name>
<dbReference type="SUPFAM" id="SSF51445">
    <property type="entry name" value="(Trans)glycosidases"/>
    <property type="match status" value="1"/>
</dbReference>
<evidence type="ECO:0008006" key="4">
    <source>
        <dbReference type="Google" id="ProtNLM"/>
    </source>
</evidence>
<accession>A0A3A1U1N9</accession>
<dbReference type="Proteomes" id="UP000265742">
    <property type="component" value="Unassembled WGS sequence"/>
</dbReference>
<dbReference type="InterPro" id="IPR017853">
    <property type="entry name" value="GH"/>
</dbReference>
<evidence type="ECO:0000313" key="3">
    <source>
        <dbReference type="Proteomes" id="UP000265742"/>
    </source>
</evidence>
<evidence type="ECO:0000256" key="1">
    <source>
        <dbReference type="SAM" id="SignalP"/>
    </source>
</evidence>
<keyword evidence="1" id="KW-0732">Signal</keyword>